<dbReference type="GO" id="GO:0005737">
    <property type="term" value="C:cytoplasm"/>
    <property type="evidence" value="ECO:0007669"/>
    <property type="project" value="TreeGrafter"/>
</dbReference>
<dbReference type="PANTHER" id="PTHR30313:SF2">
    <property type="entry name" value="DNA PRIMASE"/>
    <property type="match status" value="1"/>
</dbReference>
<evidence type="ECO:0000313" key="17">
    <source>
        <dbReference type="EMBL" id="PWJ48169.1"/>
    </source>
</evidence>
<keyword evidence="4 12" id="KW-0548">Nucleotidyltransferase</keyword>
<dbReference type="GO" id="GO:0008270">
    <property type="term" value="F:zinc ion binding"/>
    <property type="evidence" value="ECO:0007669"/>
    <property type="project" value="UniProtKB-UniRule"/>
</dbReference>
<dbReference type="InterPro" id="IPR006171">
    <property type="entry name" value="TOPRIM_dom"/>
</dbReference>
<evidence type="ECO:0000256" key="13">
    <source>
        <dbReference type="PIRNR" id="PIRNR002811"/>
    </source>
</evidence>
<comment type="caution">
    <text evidence="17">The sequence shown here is derived from an EMBL/GenBank/DDBJ whole genome shotgun (WGS) entry which is preliminary data.</text>
</comment>
<comment type="domain">
    <text evidence="12">Contains an N-terminal zinc-binding domain, a central core domain that contains the primase activity, and a C-terminal DnaB-binding domain.</text>
</comment>
<evidence type="ECO:0000313" key="18">
    <source>
        <dbReference type="Proteomes" id="UP000245469"/>
    </source>
</evidence>
<dbReference type="PROSITE" id="PS50880">
    <property type="entry name" value="TOPRIM"/>
    <property type="match status" value="1"/>
</dbReference>
<evidence type="ECO:0000256" key="6">
    <source>
        <dbReference type="ARBA" id="ARBA00022723"/>
    </source>
</evidence>
<dbReference type="EMBL" id="QGDQ01000032">
    <property type="protein sequence ID" value="PWJ48169.1"/>
    <property type="molecule type" value="Genomic_DNA"/>
</dbReference>
<feature type="compositionally biased region" description="Low complexity" evidence="15">
    <location>
        <begin position="444"/>
        <end position="462"/>
    </location>
</feature>
<evidence type="ECO:0000259" key="16">
    <source>
        <dbReference type="PROSITE" id="PS50880"/>
    </source>
</evidence>
<name>A0A315ZSA3_9ACTN</name>
<dbReference type="InterPro" id="IPR050219">
    <property type="entry name" value="DnaG_primase"/>
</dbReference>
<keyword evidence="5 12" id="KW-0235">DNA replication</keyword>
<dbReference type="Pfam" id="PF08275">
    <property type="entry name" value="DNAG_N"/>
    <property type="match status" value="1"/>
</dbReference>
<evidence type="ECO:0000256" key="11">
    <source>
        <dbReference type="ARBA" id="ARBA00023163"/>
    </source>
</evidence>
<evidence type="ECO:0000256" key="12">
    <source>
        <dbReference type="HAMAP-Rule" id="MF_00974"/>
    </source>
</evidence>
<keyword evidence="2 12" id="KW-0639">Primosome</keyword>
<comment type="function">
    <text evidence="12 13">RNA polymerase that catalyzes the synthesis of short RNA molecules used as primers for DNA polymerase during DNA replication.</text>
</comment>
<dbReference type="PIRSF" id="PIRSF002811">
    <property type="entry name" value="DnaG"/>
    <property type="match status" value="1"/>
</dbReference>
<sequence length="637" mass="68102">MAGRIRREDVDAVRERVRIDEVVGEQVVLKSAGVGSLKGLCPFHDERTPSFTVRLTTGRYRCFGCGENGDVFDFLVKTTGVTFVEAVESMAGRAGITLRYEDGGGARPAQDVGKRQRLLDAHRVAAEFFAERLFSPEAQVGRQFLKDRGFDRAAAEQFGVGYAPTGWGALTDHLRGRGFTTEELITGGLALEGQRGPYDRFRGRLVWPIRDVVGAVIGFGARRLTEDDSGPKYLNTPETPLYRKSQVLYGIDLARKEIGRRQQVVVVEGYTDVMACHLAGVPTAVATCGTAFGADHVRIVRRMMGDDDGAGQVVFTFDGDAAGQKAALKAFEHDQEFVAATYVAVEPRGMDPCDLRLADGDAAVAALIEAKRPMFEFAVRSVLSGWDLETAEGRVKALAAAAPVVAGIKDRQLREEHTRQLALMLGMDLAVVLRAVGAEVPRVARGAGARPEGGAPQPARGPVRARGGSGRPGERDAVADAERQLLALVVQAPAAVPDAFDALPEDAFVLPPSRAVHEAVRKAGGVVAGRSAGVSWVDHVMQACADGTADQVRPLLGALAVVPLPADSEEGLARLAAGLLFDVRLRELGRREADLKGRAQRLESAGEHEAASQAYAALFALASERQRMRAEAAEGGI</sequence>
<dbReference type="Pfam" id="PF08278">
    <property type="entry name" value="DnaG_DnaB_bind"/>
    <property type="match status" value="1"/>
</dbReference>
<comment type="similarity">
    <text evidence="12 13">Belongs to the DnaG primase family.</text>
</comment>
<evidence type="ECO:0000256" key="1">
    <source>
        <dbReference type="ARBA" id="ARBA00022478"/>
    </source>
</evidence>
<comment type="subunit">
    <text evidence="12">Monomer. Interacts with DnaB.</text>
</comment>
<dbReference type="InterPro" id="IPR036977">
    <property type="entry name" value="DNA_primase_Znf_CHC2"/>
</dbReference>
<dbReference type="GO" id="GO:0000428">
    <property type="term" value="C:DNA-directed RNA polymerase complex"/>
    <property type="evidence" value="ECO:0007669"/>
    <property type="project" value="UniProtKB-KW"/>
</dbReference>
<keyword evidence="7 12" id="KW-0863">Zinc-finger</keyword>
<keyword evidence="10 12" id="KW-0238">DNA-binding</keyword>
<dbReference type="GO" id="GO:1990077">
    <property type="term" value="C:primosome complex"/>
    <property type="evidence" value="ECO:0007669"/>
    <property type="project" value="UniProtKB-KW"/>
</dbReference>
<dbReference type="SMART" id="SM00493">
    <property type="entry name" value="TOPRIM"/>
    <property type="match status" value="1"/>
</dbReference>
<accession>A0A315ZSA3</accession>
<proteinExistence type="inferred from homology"/>
<dbReference type="NCBIfam" id="TIGR01391">
    <property type="entry name" value="dnaG"/>
    <property type="match status" value="1"/>
</dbReference>
<keyword evidence="11 12" id="KW-0804">Transcription</keyword>
<dbReference type="Pfam" id="PF01807">
    <property type="entry name" value="Zn_ribbon_DnaG"/>
    <property type="match status" value="1"/>
</dbReference>
<evidence type="ECO:0000256" key="7">
    <source>
        <dbReference type="ARBA" id="ARBA00022771"/>
    </source>
</evidence>
<dbReference type="CDD" id="cd03364">
    <property type="entry name" value="TOPRIM_DnaG_primases"/>
    <property type="match status" value="1"/>
</dbReference>
<dbReference type="AlphaFoldDB" id="A0A315ZSA3"/>
<dbReference type="SUPFAM" id="SSF56731">
    <property type="entry name" value="DNA primase core"/>
    <property type="match status" value="1"/>
</dbReference>
<organism evidence="17 18">
    <name type="scientific">Quadrisphaera granulorum</name>
    <dbReference type="NCBI Taxonomy" id="317664"/>
    <lineage>
        <taxon>Bacteria</taxon>
        <taxon>Bacillati</taxon>
        <taxon>Actinomycetota</taxon>
        <taxon>Actinomycetes</taxon>
        <taxon>Kineosporiales</taxon>
        <taxon>Kineosporiaceae</taxon>
        <taxon>Quadrisphaera</taxon>
    </lineage>
</organism>
<feature type="region of interest" description="Disordered" evidence="15">
    <location>
        <begin position="444"/>
        <end position="475"/>
    </location>
</feature>
<dbReference type="GO" id="GO:0006269">
    <property type="term" value="P:DNA replication, synthesis of primer"/>
    <property type="evidence" value="ECO:0007669"/>
    <property type="project" value="UniProtKB-UniRule"/>
</dbReference>
<dbReference type="EC" id="2.7.7.101" evidence="12"/>
<keyword evidence="3 12" id="KW-0808">Transferase</keyword>
<dbReference type="InterPro" id="IPR030846">
    <property type="entry name" value="DnaG_bac"/>
</dbReference>
<dbReference type="HAMAP" id="MF_00974">
    <property type="entry name" value="DNA_primase_DnaG"/>
    <property type="match status" value="1"/>
</dbReference>
<dbReference type="InterPro" id="IPR037068">
    <property type="entry name" value="DNA_primase_core_N_sf"/>
</dbReference>
<evidence type="ECO:0000256" key="5">
    <source>
        <dbReference type="ARBA" id="ARBA00022705"/>
    </source>
</evidence>
<comment type="catalytic activity">
    <reaction evidence="12">
        <text>ssDNA + n NTP = ssDNA/pppN(pN)n-1 hybrid + (n-1) diphosphate.</text>
        <dbReference type="EC" id="2.7.7.101"/>
    </reaction>
</comment>
<dbReference type="InterPro" id="IPR034151">
    <property type="entry name" value="TOPRIM_DnaG_bac"/>
</dbReference>
<dbReference type="Gene3D" id="3.90.580.10">
    <property type="entry name" value="Zinc finger, CHC2-type domain"/>
    <property type="match status" value="1"/>
</dbReference>
<dbReference type="Proteomes" id="UP000245469">
    <property type="component" value="Unassembled WGS sequence"/>
</dbReference>
<keyword evidence="6 12" id="KW-0479">Metal-binding</keyword>
<evidence type="ECO:0000256" key="15">
    <source>
        <dbReference type="SAM" id="MobiDB-lite"/>
    </source>
</evidence>
<dbReference type="InterPro" id="IPR013264">
    <property type="entry name" value="DNAG_N"/>
</dbReference>
<dbReference type="Gene3D" id="3.40.1360.10">
    <property type="match status" value="1"/>
</dbReference>
<dbReference type="SUPFAM" id="SSF57783">
    <property type="entry name" value="Zinc beta-ribbon"/>
    <property type="match status" value="1"/>
</dbReference>
<evidence type="ECO:0000256" key="9">
    <source>
        <dbReference type="ARBA" id="ARBA00022842"/>
    </source>
</evidence>
<dbReference type="RefSeq" id="WP_109776153.1">
    <property type="nucleotide sequence ID" value="NZ_QGDQ01000032.1"/>
</dbReference>
<keyword evidence="8 12" id="KW-0862">Zinc</keyword>
<dbReference type="SMART" id="SM00766">
    <property type="entry name" value="DnaG_DnaB_bind"/>
    <property type="match status" value="1"/>
</dbReference>
<dbReference type="InterPro" id="IPR013173">
    <property type="entry name" value="DNA_primase_DnaG_DnaB-bd_dom"/>
</dbReference>
<dbReference type="OrthoDB" id="9803773at2"/>
<comment type="cofactor">
    <cofactor evidence="12 13 14">
        <name>Zn(2+)</name>
        <dbReference type="ChEBI" id="CHEBI:29105"/>
    </cofactor>
    <text evidence="12 13 14">Binds 1 zinc ion per monomer.</text>
</comment>
<evidence type="ECO:0000256" key="8">
    <source>
        <dbReference type="ARBA" id="ARBA00022833"/>
    </source>
</evidence>
<protein>
    <recommendedName>
        <fullName evidence="12 13">DNA primase</fullName>
        <ecNumber evidence="12">2.7.7.101</ecNumber>
    </recommendedName>
</protein>
<keyword evidence="1 12" id="KW-0240">DNA-directed RNA polymerase</keyword>
<evidence type="ECO:0000256" key="10">
    <source>
        <dbReference type="ARBA" id="ARBA00023125"/>
    </source>
</evidence>
<dbReference type="FunFam" id="3.90.980.10:FF:000001">
    <property type="entry name" value="DNA primase"/>
    <property type="match status" value="1"/>
</dbReference>
<keyword evidence="18" id="KW-1185">Reference proteome</keyword>
<evidence type="ECO:0000256" key="4">
    <source>
        <dbReference type="ARBA" id="ARBA00022695"/>
    </source>
</evidence>
<keyword evidence="9" id="KW-0460">Magnesium</keyword>
<dbReference type="Pfam" id="PF13662">
    <property type="entry name" value="Toprim_4"/>
    <property type="match status" value="1"/>
</dbReference>
<evidence type="ECO:0000256" key="2">
    <source>
        <dbReference type="ARBA" id="ARBA00022515"/>
    </source>
</evidence>
<dbReference type="Gene3D" id="3.90.980.10">
    <property type="entry name" value="DNA primase, catalytic core, N-terminal domain"/>
    <property type="match status" value="1"/>
</dbReference>
<dbReference type="Pfam" id="PF10410">
    <property type="entry name" value="DnaB_bind"/>
    <property type="match status" value="1"/>
</dbReference>
<evidence type="ECO:0000256" key="3">
    <source>
        <dbReference type="ARBA" id="ARBA00022679"/>
    </source>
</evidence>
<feature type="zinc finger region" description="CHC2-type" evidence="12 14">
    <location>
        <begin position="41"/>
        <end position="65"/>
    </location>
</feature>
<dbReference type="GO" id="GO:0003677">
    <property type="term" value="F:DNA binding"/>
    <property type="evidence" value="ECO:0007669"/>
    <property type="project" value="UniProtKB-KW"/>
</dbReference>
<evidence type="ECO:0000256" key="14">
    <source>
        <dbReference type="PIRSR" id="PIRSR002811-1"/>
    </source>
</evidence>
<reference evidence="17 18" key="1">
    <citation type="submission" date="2018-03" db="EMBL/GenBank/DDBJ databases">
        <title>Genomic Encyclopedia of Archaeal and Bacterial Type Strains, Phase II (KMG-II): from individual species to whole genera.</title>
        <authorList>
            <person name="Goeker M."/>
        </authorList>
    </citation>
    <scope>NUCLEOTIDE SEQUENCE [LARGE SCALE GENOMIC DNA]</scope>
    <source>
        <strain evidence="17 18">DSM 44889</strain>
    </source>
</reference>
<dbReference type="InterPro" id="IPR006295">
    <property type="entry name" value="DNA_primase_DnaG"/>
</dbReference>
<feature type="domain" description="Toprim" evidence="16">
    <location>
        <begin position="262"/>
        <end position="349"/>
    </location>
</feature>
<dbReference type="SMART" id="SM00400">
    <property type="entry name" value="ZnF_CHCC"/>
    <property type="match status" value="1"/>
</dbReference>
<dbReference type="InterPro" id="IPR002694">
    <property type="entry name" value="Znf_CHC2"/>
</dbReference>
<dbReference type="PANTHER" id="PTHR30313">
    <property type="entry name" value="DNA PRIMASE"/>
    <property type="match status" value="1"/>
</dbReference>
<dbReference type="InterPro" id="IPR019475">
    <property type="entry name" value="DNA_primase_DnaB-bd"/>
</dbReference>
<dbReference type="FunFam" id="3.90.580.10:FF:000001">
    <property type="entry name" value="DNA primase"/>
    <property type="match status" value="1"/>
</dbReference>
<gene>
    <name evidence="12" type="primary">dnaG</name>
    <name evidence="17" type="ORF">BXY45_13249</name>
</gene>
<dbReference type="GO" id="GO:0003899">
    <property type="term" value="F:DNA-directed RNA polymerase activity"/>
    <property type="evidence" value="ECO:0007669"/>
    <property type="project" value="UniProtKB-UniRule"/>
</dbReference>